<gene>
    <name evidence="2" type="ORF">SIID45300_02001</name>
</gene>
<evidence type="ECO:0000313" key="3">
    <source>
        <dbReference type="Proteomes" id="UP001628193"/>
    </source>
</evidence>
<keyword evidence="1" id="KW-0175">Coiled coil</keyword>
<dbReference type="RefSeq" id="WP_420905361.1">
    <property type="nucleotide sequence ID" value="NZ_BAAFGK010000004.1"/>
</dbReference>
<sequence length="231" mass="26879">MTETVTLEDVWKAFKETDLRMRETDLRIQETDRQMQETDRRLRESDRQFQESKQFILNLFAESDRRKQALDRQMREESAERDRVLREVSQQLGRLGGRLGEFIEEMIKPVCLNLFQARGIPVDELFARVKKIKAGRTMEIDLMLANTVAVVLIEVKSRLTAEDVQEHLDRLACFKAFFPRYADCRVYGAVAGMVIASEADRFAMNQGLFVITQNGENVHLANADDFVPRDW</sequence>
<dbReference type="SUPFAM" id="SSF52980">
    <property type="entry name" value="Restriction endonuclease-like"/>
    <property type="match status" value="1"/>
</dbReference>
<keyword evidence="3" id="KW-1185">Reference proteome</keyword>
<dbReference type="PANTHER" id="PTHR38753">
    <property type="entry name" value="SLR1441 PROTEIN"/>
    <property type="match status" value="1"/>
</dbReference>
<dbReference type="PANTHER" id="PTHR38753:SF1">
    <property type="entry name" value="SLR1441 PROTEIN"/>
    <property type="match status" value="1"/>
</dbReference>
<reference evidence="2 3" key="2">
    <citation type="submission" date="2024-09" db="EMBL/GenBank/DDBJ databases">
        <title>Draft genome sequence of Candidatus Magnetaquicoccaceae bacterium FCR-1.</title>
        <authorList>
            <person name="Shimoshige H."/>
            <person name="Shimamura S."/>
            <person name="Taoka A."/>
            <person name="Kobayashi H."/>
            <person name="Maekawa T."/>
        </authorList>
    </citation>
    <scope>NUCLEOTIDE SEQUENCE [LARGE SCALE GENOMIC DNA]</scope>
    <source>
        <strain evidence="2 3">FCR-1</strain>
    </source>
</reference>
<proteinExistence type="predicted"/>
<organism evidence="2 3">
    <name type="scientific">Candidatus Magnetaquiglobus chichijimensis</name>
    <dbReference type="NCBI Taxonomy" id="3141448"/>
    <lineage>
        <taxon>Bacteria</taxon>
        <taxon>Pseudomonadati</taxon>
        <taxon>Pseudomonadota</taxon>
        <taxon>Magnetococcia</taxon>
        <taxon>Magnetococcales</taxon>
        <taxon>Candidatus Magnetaquicoccaceae</taxon>
        <taxon>Candidatus Magnetaquiglobus</taxon>
    </lineage>
</organism>
<dbReference type="InterPro" id="IPR011335">
    <property type="entry name" value="Restrct_endonuc-II-like"/>
</dbReference>
<feature type="coiled-coil region" evidence="1">
    <location>
        <begin position="21"/>
        <end position="87"/>
    </location>
</feature>
<accession>A0ABQ0C9W3</accession>
<comment type="caution">
    <text evidence="2">The sequence shown here is derived from an EMBL/GenBank/DDBJ whole genome shotgun (WGS) entry which is preliminary data.</text>
</comment>
<evidence type="ECO:0008006" key="4">
    <source>
        <dbReference type="Google" id="ProtNLM"/>
    </source>
</evidence>
<evidence type="ECO:0000313" key="2">
    <source>
        <dbReference type="EMBL" id="GAB0057669.1"/>
    </source>
</evidence>
<protein>
    <recommendedName>
        <fullName evidence="4">DUF3782 domain-containing protein</fullName>
    </recommendedName>
</protein>
<name>A0ABQ0C9W3_9PROT</name>
<evidence type="ECO:0000256" key="1">
    <source>
        <dbReference type="SAM" id="Coils"/>
    </source>
</evidence>
<dbReference type="Proteomes" id="UP001628193">
    <property type="component" value="Unassembled WGS sequence"/>
</dbReference>
<reference evidence="2 3" key="1">
    <citation type="submission" date="2024-05" db="EMBL/GenBank/DDBJ databases">
        <authorList>
            <consortium name="Candidatus Magnetaquicoccaceae bacterium FCR-1 genome sequencing consortium"/>
            <person name="Shimoshige H."/>
            <person name="Shimamura S."/>
            <person name="Taoka A."/>
            <person name="Kobayashi H."/>
            <person name="Maekawa T."/>
        </authorList>
    </citation>
    <scope>NUCLEOTIDE SEQUENCE [LARGE SCALE GENOMIC DNA]</scope>
    <source>
        <strain evidence="2 3">FCR-1</strain>
    </source>
</reference>
<dbReference type="EMBL" id="BAAFGK010000004">
    <property type="protein sequence ID" value="GAB0057669.1"/>
    <property type="molecule type" value="Genomic_DNA"/>
</dbReference>